<dbReference type="PROSITE" id="PS50990">
    <property type="entry name" value="PEPTIDASE_C39"/>
    <property type="match status" value="1"/>
</dbReference>
<organism evidence="2 3">
    <name type="scientific">Marinobacter halodurans</name>
    <dbReference type="NCBI Taxonomy" id="2528979"/>
    <lineage>
        <taxon>Bacteria</taxon>
        <taxon>Pseudomonadati</taxon>
        <taxon>Pseudomonadota</taxon>
        <taxon>Gammaproteobacteria</taxon>
        <taxon>Pseudomonadales</taxon>
        <taxon>Marinobacteraceae</taxon>
        <taxon>Marinobacter</taxon>
    </lineage>
</organism>
<sequence>MGNRAAALVWAGLVAVSPLALAGTVRLPGLGGDMPVKVMSFQERRFLTVVQQQYDFSCGSAALASLLTYHYGHPVSEQTVFRSMIAVADEEKVRQQGFSMLDMKHYLEGQGFQADGFRMGLADIRDKVRIPLIVLLDMNGFRHFVIVKGITEKEVLVGDPARGLKVFTHQDFESRWDGVAFVIRSHLGDGRAHFNRDVEWRQVARAPISNNNAPGDSALAAPTLFAPLGVEW</sequence>
<evidence type="ECO:0000259" key="1">
    <source>
        <dbReference type="PROSITE" id="PS50990"/>
    </source>
</evidence>
<dbReference type="Proteomes" id="UP000313645">
    <property type="component" value="Unassembled WGS sequence"/>
</dbReference>
<keyword evidence="3" id="KW-1185">Reference proteome</keyword>
<accession>A0ABY1ZT44</accession>
<dbReference type="EMBL" id="SJDL01000004">
    <property type="protein sequence ID" value="TBW58517.1"/>
    <property type="molecule type" value="Genomic_DNA"/>
</dbReference>
<evidence type="ECO:0000313" key="2">
    <source>
        <dbReference type="EMBL" id="TBW58517.1"/>
    </source>
</evidence>
<dbReference type="Gene3D" id="3.90.70.10">
    <property type="entry name" value="Cysteine proteinases"/>
    <property type="match status" value="1"/>
</dbReference>
<protein>
    <submittedName>
        <fullName evidence="2">Peptidase C39</fullName>
    </submittedName>
</protein>
<dbReference type="Pfam" id="PF03412">
    <property type="entry name" value="Peptidase_C39"/>
    <property type="match status" value="1"/>
</dbReference>
<comment type="caution">
    <text evidence="2">The sequence shown here is derived from an EMBL/GenBank/DDBJ whole genome shotgun (WGS) entry which is preliminary data.</text>
</comment>
<gene>
    <name evidence="2" type="ORF">EZI54_03800</name>
</gene>
<dbReference type="CDD" id="cd02423">
    <property type="entry name" value="Peptidase_C39G"/>
    <property type="match status" value="1"/>
</dbReference>
<evidence type="ECO:0000313" key="3">
    <source>
        <dbReference type="Proteomes" id="UP000313645"/>
    </source>
</evidence>
<dbReference type="InterPro" id="IPR005074">
    <property type="entry name" value="Peptidase_C39"/>
</dbReference>
<reference evidence="2 3" key="1">
    <citation type="submission" date="2019-02" db="EMBL/GenBank/DDBJ databases">
        <title>Marinobacter halodurans sp. nov., a marine bacterium isolated from sea tidal flat.</title>
        <authorList>
            <person name="Yoo Y."/>
            <person name="Lee D.W."/>
            <person name="Kim B.S."/>
            <person name="Kim J.-J."/>
        </authorList>
    </citation>
    <scope>NUCLEOTIDE SEQUENCE [LARGE SCALE GENOMIC DNA]</scope>
    <source>
        <strain evidence="2 3">YJ-S3-2</strain>
    </source>
</reference>
<proteinExistence type="predicted"/>
<name>A0ABY1ZT44_9GAMM</name>
<feature type="domain" description="Peptidase C39" evidence="1">
    <location>
        <begin position="51"/>
        <end position="183"/>
    </location>
</feature>
<dbReference type="RefSeq" id="WP_123636476.1">
    <property type="nucleotide sequence ID" value="NZ_SJDL01000004.1"/>
</dbReference>